<dbReference type="GeneID" id="105227522"/>
<dbReference type="Pfam" id="PF15927">
    <property type="entry name" value="Casc1_N"/>
    <property type="match status" value="1"/>
</dbReference>
<feature type="domain" description="IC97/Casc1 N-terminal" evidence="5">
    <location>
        <begin position="24"/>
        <end position="252"/>
    </location>
</feature>
<feature type="region of interest" description="Disordered" evidence="3">
    <location>
        <begin position="523"/>
        <end position="568"/>
    </location>
</feature>
<feature type="region of interest" description="Disordered" evidence="3">
    <location>
        <begin position="933"/>
        <end position="970"/>
    </location>
</feature>
<evidence type="ECO:0000256" key="3">
    <source>
        <dbReference type="SAM" id="MobiDB-lite"/>
    </source>
</evidence>
<feature type="region of interest" description="Disordered" evidence="3">
    <location>
        <begin position="731"/>
        <end position="832"/>
    </location>
</feature>
<reference evidence="7" key="1">
    <citation type="submission" date="2025-08" db="UniProtKB">
        <authorList>
            <consortium name="RefSeq"/>
        </authorList>
    </citation>
    <scope>IDENTIFICATION</scope>
    <source>
        <tissue evidence="7">Adult</tissue>
    </source>
</reference>
<evidence type="ECO:0000259" key="4">
    <source>
        <dbReference type="Pfam" id="PF12366"/>
    </source>
</evidence>
<accession>A0ABM3JNT1</accession>
<feature type="region of interest" description="Disordered" evidence="3">
    <location>
        <begin position="666"/>
        <end position="685"/>
    </location>
</feature>
<feature type="compositionally biased region" description="Low complexity" evidence="3">
    <location>
        <begin position="532"/>
        <end position="552"/>
    </location>
</feature>
<feature type="compositionally biased region" description="Basic and acidic residues" evidence="3">
    <location>
        <begin position="666"/>
        <end position="676"/>
    </location>
</feature>
<protein>
    <submittedName>
        <fullName evidence="7">Dynein axonemal intermediate chain 7</fullName>
    </submittedName>
</protein>
<feature type="compositionally biased region" description="Basic residues" evidence="3">
    <location>
        <begin position="638"/>
        <end position="647"/>
    </location>
</feature>
<name>A0ABM3JNT1_BACDO</name>
<evidence type="ECO:0000313" key="7">
    <source>
        <dbReference type="RefSeq" id="XP_049310886.1"/>
    </source>
</evidence>
<gene>
    <name evidence="7" type="primary">LOC105227522</name>
</gene>
<dbReference type="PANTHER" id="PTHR20929:SF11">
    <property type="entry name" value="DYNEIN AXONEMAL INTERMEDIATE CHAIN 7"/>
    <property type="match status" value="1"/>
</dbReference>
<evidence type="ECO:0000256" key="2">
    <source>
        <dbReference type="SAM" id="Coils"/>
    </source>
</evidence>
<evidence type="ECO:0000313" key="6">
    <source>
        <dbReference type="Proteomes" id="UP001652620"/>
    </source>
</evidence>
<dbReference type="RefSeq" id="XP_049310886.1">
    <property type="nucleotide sequence ID" value="XM_049454929.1"/>
</dbReference>
<evidence type="ECO:0000256" key="1">
    <source>
        <dbReference type="ARBA" id="ARBA00024332"/>
    </source>
</evidence>
<proteinExistence type="inferred from homology"/>
<evidence type="ECO:0000259" key="5">
    <source>
        <dbReference type="Pfam" id="PF15927"/>
    </source>
</evidence>
<feature type="region of interest" description="Disordered" evidence="3">
    <location>
        <begin position="876"/>
        <end position="905"/>
    </location>
</feature>
<feature type="domain" description="CASC1 C-terminal" evidence="4">
    <location>
        <begin position="1053"/>
        <end position="1250"/>
    </location>
</feature>
<feature type="compositionally biased region" description="Polar residues" evidence="3">
    <location>
        <begin position="739"/>
        <end position="749"/>
    </location>
</feature>
<feature type="compositionally biased region" description="Acidic residues" evidence="3">
    <location>
        <begin position="945"/>
        <end position="970"/>
    </location>
</feature>
<keyword evidence="6" id="KW-1185">Reference proteome</keyword>
<sequence>MPPKKKLSKKEKARLEAEQAELLRIEMEKERQRKLEEERQRRQIEFEQAKRRQKEEIQENKRRRAQLRNSMGFFKEVREVTTGIKALEQEERDWERFMRCNGLPNANSPSDLRRYIHQWRSDMERRERASRNWLLNTNERTLLTQDLDAPDLSRKSLRQRQGNAGDVYAQRIREVLGILAELDEALLDKKKPPHIIADLICLKMEIRVLLSEHLDEFTYKTMSHIDRDMENDRPGVFTHIYVSDVFKSHIWTFSKDAQISVNPKGRIGEQVTSNDIEFPALTLQIALPISVELQSSAMRGLWLDYDHFSDYCDSFKARRALPEHINMLRYTKREWTKRKDILQNMLEDCTKDSPLSTGAADQDSSSIIAKRERSFDVDKIYAEYEEELNKARRRAIGPESYRLAETDVNLRKYRIIGGVYRIDYLETPQQDKRLNERSFIRTIIAPDHLSHKIFYENYKPPPPPQPGVRRLPEEIEAEMRMVEAALDKLALVSLDLPDSVIWFEPPIVCRWETNFETLESNLTDGAKPPLGNAANTTATPTEATPLSTTTNASPLKGSPRFPAKLRKRSSQKSTIETECLSTVAAVREVTDFDLFNIPRGIDIYSLLQDFVVPRLPPSFCLRWEKSTPVLSSKVLARQQRKQKKRRQRESPAQRLIMLARHRSVNRADEAANDSKAKTRTSGGRKSTLQVRQEYITNEFLDWDEPRELFPEMEIKKLIKFKEHTNDKRSLGLSSEEVKQNQVANGVNQDKLQKHANTKNGVETKRVSLNGVCARNGTTTGIGNGKTNGHSNGSTSKEQEVPSAKTGNGQANGNGGAVNDNSSRRSSDEAAETASQKMEVVAARKTYMFSKLLEDLDQLAELQLPLQTDALKRISANLTSPPANGSAELRDAAAGDTAAGNGQEAERLAEAMQPAFNYYPGFSFLRDLDAKNGVGDNNKDERAELADDEDEDEESSTDEYDDEDAYDGDGWDDEALLENFEASARKDASPSAVANLNSLLNGDAKTLGSINGAGGGTASGGLQQMLAKHHQSESDSSDGKKCKSSNLIALTQGKWSTRDVHDTKFNEEKLSLQFRTGRLGIFGLAMNRYSNMPYQTWEIKPDFKSPGTIFFGFTASIISLDMNITSVGYCVNNFQGGSTPAINEMLGKTLSLAELKSILIAAAVDIFPEPDTFCYTEGTCEKNFVMEMHLYACISTLVQSHNFSWSRWNLLAGSRTIVLLMRELIEGKKVPYHSTLLVTPLKTAIIDCTEVSPSFNSAGIAGMEYYADLYQLSQVYALPSSLEKQRNMDPMLRENVARILMAIRPLSFC</sequence>
<dbReference type="PANTHER" id="PTHR20929">
    <property type="entry name" value="LUNG ADENOMA SUSCEPTIBILITY 1-RELATED"/>
    <property type="match status" value="1"/>
</dbReference>
<dbReference type="Proteomes" id="UP001652620">
    <property type="component" value="Chromosome 4"/>
</dbReference>
<dbReference type="InterPro" id="IPR023247">
    <property type="entry name" value="IC97/Dnai7-like"/>
</dbReference>
<feature type="region of interest" description="Disordered" evidence="3">
    <location>
        <begin position="634"/>
        <end position="653"/>
    </location>
</feature>
<dbReference type="Pfam" id="PF12366">
    <property type="entry name" value="Casc1_C"/>
    <property type="match status" value="1"/>
</dbReference>
<dbReference type="InterPro" id="IPR022110">
    <property type="entry name" value="CASC1_C"/>
</dbReference>
<organism evidence="6 7">
    <name type="scientific">Bactrocera dorsalis</name>
    <name type="common">Oriental fruit fly</name>
    <name type="synonym">Dacus dorsalis</name>
    <dbReference type="NCBI Taxonomy" id="27457"/>
    <lineage>
        <taxon>Eukaryota</taxon>
        <taxon>Metazoa</taxon>
        <taxon>Ecdysozoa</taxon>
        <taxon>Arthropoda</taxon>
        <taxon>Hexapoda</taxon>
        <taxon>Insecta</taxon>
        <taxon>Pterygota</taxon>
        <taxon>Neoptera</taxon>
        <taxon>Endopterygota</taxon>
        <taxon>Diptera</taxon>
        <taxon>Brachycera</taxon>
        <taxon>Muscomorpha</taxon>
        <taxon>Tephritoidea</taxon>
        <taxon>Tephritidae</taxon>
        <taxon>Bactrocera</taxon>
        <taxon>Bactrocera</taxon>
    </lineage>
</organism>
<dbReference type="InterPro" id="IPR031826">
    <property type="entry name" value="IC97/Casc1_N"/>
</dbReference>
<keyword evidence="2" id="KW-0175">Coiled coil</keyword>
<feature type="coiled-coil region" evidence="2">
    <location>
        <begin position="8"/>
        <end position="70"/>
    </location>
</feature>
<comment type="similarity">
    <text evidence="1">Belongs to the DNAI7 family.</text>
</comment>